<dbReference type="InterPro" id="IPR002397">
    <property type="entry name" value="Cyt_P450_B"/>
</dbReference>
<dbReference type="Gene3D" id="1.10.630.10">
    <property type="entry name" value="Cytochrome P450"/>
    <property type="match status" value="1"/>
</dbReference>
<dbReference type="KEGG" id="eke:EK0264_05550"/>
<dbReference type="PANTHER" id="PTHR46696:SF1">
    <property type="entry name" value="CYTOCHROME P450 YJIB-RELATED"/>
    <property type="match status" value="1"/>
</dbReference>
<dbReference type="GO" id="GO:0005506">
    <property type="term" value="F:iron ion binding"/>
    <property type="evidence" value="ECO:0007669"/>
    <property type="project" value="InterPro"/>
</dbReference>
<keyword evidence="2" id="KW-0479">Metal-binding</keyword>
<name>A0A7L4YKS0_9ACTN</name>
<accession>A0A7L4YKS0</accession>
<dbReference type="Proteomes" id="UP000463857">
    <property type="component" value="Chromosome"/>
</dbReference>
<dbReference type="OrthoDB" id="502624at2"/>
<evidence type="ECO:0000256" key="2">
    <source>
        <dbReference type="RuleBase" id="RU000461"/>
    </source>
</evidence>
<reference evidence="3 4" key="1">
    <citation type="journal article" date="2018" name="Int. J. Syst. Evol. Microbiol.">
        <title>Epidermidibacterium keratini gen. nov., sp. nov., a member of the family Sporichthyaceae, isolated from keratin epidermis.</title>
        <authorList>
            <person name="Lee D.G."/>
            <person name="Trujillo M.E."/>
            <person name="Kang S."/>
            <person name="Nam J.J."/>
            <person name="Kim Y.J."/>
        </authorList>
    </citation>
    <scope>NUCLEOTIDE SEQUENCE [LARGE SCALE GENOMIC DNA]</scope>
    <source>
        <strain evidence="3 4">EPI-7</strain>
    </source>
</reference>
<dbReference type="SUPFAM" id="SSF48264">
    <property type="entry name" value="Cytochrome P450"/>
    <property type="match status" value="1"/>
</dbReference>
<keyword evidence="2" id="KW-0349">Heme</keyword>
<dbReference type="InParanoid" id="A0A7L4YKS0"/>
<dbReference type="AlphaFoldDB" id="A0A7L4YKS0"/>
<keyword evidence="4" id="KW-1185">Reference proteome</keyword>
<sequence length="411" mass="45264">MSTATDSRATGRNTPGWLANLSGEELERQLTDDPYPLYERMRAEAPVVWLPQMQAWFVTRYDDVRAVAFDSEHFHGAADPAQIETFGAGNVLTAEGDFHTEQRAFIDPQLRKRKVPTYIEPLVRPTVDKLIEGLKSKNSADIVAEYFEPVSVRALGDLLGLESVDSATLQRWFRVLGEALVSKGVDDDGNLTNTEAFERANVVKEEIRGVVLPIIERVTAEPDESSLSHWVHDGTDTPRSGEELWPTLYVFLLGAMQEPGHAAGNTLHGLFSRPDQLAELRADRSLLPKAIDEGLRWIAPIGAYARVAVAPQTVGGEQVATDEIVFGSMGSANRDESRWPDPDTFDIHRPPQVHMAFSGGVHTCAGSHFGKAVEEIALGALLDAFPDIAPDGDATTRGWFFRAVQSLPVRW</sequence>
<keyword evidence="2" id="KW-0560">Oxidoreductase</keyword>
<dbReference type="InterPro" id="IPR017972">
    <property type="entry name" value="Cyt_P450_CS"/>
</dbReference>
<dbReference type="EMBL" id="CP047156">
    <property type="protein sequence ID" value="QHB99795.1"/>
    <property type="molecule type" value="Genomic_DNA"/>
</dbReference>
<protein>
    <submittedName>
        <fullName evidence="3">Cytochrome P450</fullName>
    </submittedName>
</protein>
<dbReference type="RefSeq" id="WP_159543708.1">
    <property type="nucleotide sequence ID" value="NZ_CP047156.1"/>
</dbReference>
<dbReference type="GO" id="GO:0016705">
    <property type="term" value="F:oxidoreductase activity, acting on paired donors, with incorporation or reduction of molecular oxygen"/>
    <property type="evidence" value="ECO:0007669"/>
    <property type="project" value="InterPro"/>
</dbReference>
<evidence type="ECO:0000256" key="1">
    <source>
        <dbReference type="ARBA" id="ARBA00010617"/>
    </source>
</evidence>
<proteinExistence type="inferred from homology"/>
<keyword evidence="2" id="KW-0408">Iron</keyword>
<keyword evidence="2" id="KW-0503">Monooxygenase</keyword>
<dbReference type="GO" id="GO:0004497">
    <property type="term" value="F:monooxygenase activity"/>
    <property type="evidence" value="ECO:0007669"/>
    <property type="project" value="UniProtKB-KW"/>
</dbReference>
<gene>
    <name evidence="3" type="ORF">EK0264_05550</name>
</gene>
<dbReference type="Pfam" id="PF00067">
    <property type="entry name" value="p450"/>
    <property type="match status" value="1"/>
</dbReference>
<dbReference type="InterPro" id="IPR001128">
    <property type="entry name" value="Cyt_P450"/>
</dbReference>
<evidence type="ECO:0000313" key="3">
    <source>
        <dbReference type="EMBL" id="QHB99795.1"/>
    </source>
</evidence>
<dbReference type="PRINTS" id="PR00359">
    <property type="entry name" value="BP450"/>
</dbReference>
<dbReference type="PANTHER" id="PTHR46696">
    <property type="entry name" value="P450, PUTATIVE (EUROFUNG)-RELATED"/>
    <property type="match status" value="1"/>
</dbReference>
<dbReference type="GO" id="GO:0020037">
    <property type="term" value="F:heme binding"/>
    <property type="evidence" value="ECO:0007669"/>
    <property type="project" value="InterPro"/>
</dbReference>
<evidence type="ECO:0000313" key="4">
    <source>
        <dbReference type="Proteomes" id="UP000463857"/>
    </source>
</evidence>
<comment type="similarity">
    <text evidence="1 2">Belongs to the cytochrome P450 family.</text>
</comment>
<organism evidence="3 4">
    <name type="scientific">Epidermidibacterium keratini</name>
    <dbReference type="NCBI Taxonomy" id="1891644"/>
    <lineage>
        <taxon>Bacteria</taxon>
        <taxon>Bacillati</taxon>
        <taxon>Actinomycetota</taxon>
        <taxon>Actinomycetes</taxon>
        <taxon>Sporichthyales</taxon>
        <taxon>Sporichthyaceae</taxon>
        <taxon>Epidermidibacterium</taxon>
    </lineage>
</organism>
<dbReference type="InterPro" id="IPR036396">
    <property type="entry name" value="Cyt_P450_sf"/>
</dbReference>
<dbReference type="PROSITE" id="PS00086">
    <property type="entry name" value="CYTOCHROME_P450"/>
    <property type="match status" value="1"/>
</dbReference>